<dbReference type="GO" id="GO:0032259">
    <property type="term" value="P:methylation"/>
    <property type="evidence" value="ECO:0007669"/>
    <property type="project" value="UniProtKB-KW"/>
</dbReference>
<name>A0A1I6TVJ6_9PSEU</name>
<dbReference type="Gene3D" id="3.40.50.150">
    <property type="entry name" value="Vaccinia Virus protein VP39"/>
    <property type="match status" value="1"/>
</dbReference>
<gene>
    <name evidence="1" type="ORF">SAMN05660874_04299</name>
</gene>
<evidence type="ECO:0000313" key="2">
    <source>
        <dbReference type="Proteomes" id="UP000198852"/>
    </source>
</evidence>
<keyword evidence="1" id="KW-0808">Transferase</keyword>
<proteinExistence type="predicted"/>
<evidence type="ECO:0000313" key="1">
    <source>
        <dbReference type="EMBL" id="SFS93190.1"/>
    </source>
</evidence>
<dbReference type="STRING" id="95161.SAMN05660874_04299"/>
<dbReference type="RefSeq" id="WP_093420941.1">
    <property type="nucleotide sequence ID" value="NZ_FOZX01000008.1"/>
</dbReference>
<dbReference type="EMBL" id="FOZX01000008">
    <property type="protein sequence ID" value="SFS93190.1"/>
    <property type="molecule type" value="Genomic_DNA"/>
</dbReference>
<protein>
    <submittedName>
        <fullName evidence="1">Trans-aconitate 2-methyltransferase</fullName>
    </submittedName>
</protein>
<keyword evidence="2" id="KW-1185">Reference proteome</keyword>
<dbReference type="PANTHER" id="PTHR43861:SF1">
    <property type="entry name" value="TRANS-ACONITATE 2-METHYLTRANSFERASE"/>
    <property type="match status" value="1"/>
</dbReference>
<dbReference type="Gene3D" id="1.10.150.290">
    <property type="entry name" value="S-adenosyl-L-methionine-dependent methyltransferases"/>
    <property type="match status" value="1"/>
</dbReference>
<keyword evidence="1" id="KW-0489">Methyltransferase</keyword>
<dbReference type="Proteomes" id="UP000198852">
    <property type="component" value="Unassembled WGS sequence"/>
</dbReference>
<dbReference type="OrthoDB" id="9795085at2"/>
<dbReference type="InterPro" id="IPR029063">
    <property type="entry name" value="SAM-dependent_MTases_sf"/>
</dbReference>
<dbReference type="InterPro" id="IPR023149">
    <property type="entry name" value="Trans_acon_MeTrfase_C"/>
</dbReference>
<dbReference type="GO" id="GO:0030798">
    <property type="term" value="F:trans-aconitate 2-methyltransferase activity"/>
    <property type="evidence" value="ECO:0007669"/>
    <property type="project" value="InterPro"/>
</dbReference>
<accession>A0A1I6TVJ6</accession>
<reference evidence="2" key="1">
    <citation type="submission" date="2016-10" db="EMBL/GenBank/DDBJ databases">
        <authorList>
            <person name="Varghese N."/>
            <person name="Submissions S."/>
        </authorList>
    </citation>
    <scope>NUCLEOTIDE SEQUENCE [LARGE SCALE GENOMIC DNA]</scope>
    <source>
        <strain evidence="2">DSM 44771</strain>
    </source>
</reference>
<dbReference type="AlphaFoldDB" id="A0A1I6TVJ6"/>
<dbReference type="NCBIfam" id="NF010703">
    <property type="entry name" value="PRK14103.1"/>
    <property type="match status" value="1"/>
</dbReference>
<dbReference type="SUPFAM" id="SSF53335">
    <property type="entry name" value="S-adenosyl-L-methionine-dependent methyltransferases"/>
    <property type="match status" value="1"/>
</dbReference>
<dbReference type="CDD" id="cd02440">
    <property type="entry name" value="AdoMet_MTases"/>
    <property type="match status" value="1"/>
</dbReference>
<dbReference type="Pfam" id="PF13489">
    <property type="entry name" value="Methyltransf_23"/>
    <property type="match status" value="1"/>
</dbReference>
<organism evidence="1 2">
    <name type="scientific">Saccharopolyspora flava</name>
    <dbReference type="NCBI Taxonomy" id="95161"/>
    <lineage>
        <taxon>Bacteria</taxon>
        <taxon>Bacillati</taxon>
        <taxon>Actinomycetota</taxon>
        <taxon>Actinomycetes</taxon>
        <taxon>Pseudonocardiales</taxon>
        <taxon>Pseudonocardiaceae</taxon>
        <taxon>Saccharopolyspora</taxon>
    </lineage>
</organism>
<dbReference type="PANTHER" id="PTHR43861">
    <property type="entry name" value="TRANS-ACONITATE 2-METHYLTRANSFERASE-RELATED"/>
    <property type="match status" value="1"/>
</dbReference>
<sequence>MWDPGKYLSFSDQRDRPAFDLIARVRADSPRRVVDLGCGAGNLTALLTGRWPRAELEALDSSEEMVAAARERGVPAQIEDVRDWKPQPDTDVVLCNAVLQWVPDHVELLHRWLPELPGGAWFAFQVPGNYNAPSHALIRELASEPRWRGKLDGVLRHDDVVRGPLEYADELADPDLEVDAWETTYVHPLRGDNPVLEWVTGTALRPVRAALDDEEWTEFRTELSNRLSDAYPQRPDGVTWFPFRRVFVVAHRS</sequence>